<dbReference type="VEuPathDB" id="FungiDB:RhiirFUN_020244"/>
<dbReference type="EMBL" id="AUPC02000294">
    <property type="protein sequence ID" value="POG62612.1"/>
    <property type="molecule type" value="Genomic_DNA"/>
</dbReference>
<reference evidence="1 2" key="1">
    <citation type="journal article" date="2013" name="Proc. Natl. Acad. Sci. U.S.A.">
        <title>Genome of an arbuscular mycorrhizal fungus provides insight into the oldest plant symbiosis.</title>
        <authorList>
            <person name="Tisserant E."/>
            <person name="Malbreil M."/>
            <person name="Kuo A."/>
            <person name="Kohler A."/>
            <person name="Symeonidi A."/>
            <person name="Balestrini R."/>
            <person name="Charron P."/>
            <person name="Duensing N."/>
            <person name="Frei Dit Frey N."/>
            <person name="Gianinazzi-Pearson V."/>
            <person name="Gilbert L.B."/>
            <person name="Handa Y."/>
            <person name="Herr J.R."/>
            <person name="Hijri M."/>
            <person name="Koul R."/>
            <person name="Kawaguchi M."/>
            <person name="Krajinski F."/>
            <person name="Lammers P.J."/>
            <person name="Masclaux F.G."/>
            <person name="Murat C."/>
            <person name="Morin E."/>
            <person name="Ndikumana S."/>
            <person name="Pagni M."/>
            <person name="Petitpierre D."/>
            <person name="Requena N."/>
            <person name="Rosikiewicz P."/>
            <person name="Riley R."/>
            <person name="Saito K."/>
            <person name="San Clemente H."/>
            <person name="Shapiro H."/>
            <person name="van Tuinen D."/>
            <person name="Becard G."/>
            <person name="Bonfante P."/>
            <person name="Paszkowski U."/>
            <person name="Shachar-Hill Y.Y."/>
            <person name="Tuskan G.A."/>
            <person name="Young P.W."/>
            <person name="Sanders I.R."/>
            <person name="Henrissat B."/>
            <person name="Rensing S.A."/>
            <person name="Grigoriev I.V."/>
            <person name="Corradi N."/>
            <person name="Roux C."/>
            <person name="Martin F."/>
        </authorList>
    </citation>
    <scope>NUCLEOTIDE SEQUENCE [LARGE SCALE GENOMIC DNA]</scope>
    <source>
        <strain evidence="1 2">DAOM 197198</strain>
    </source>
</reference>
<proteinExistence type="predicted"/>
<accession>A0A2P4PB44</accession>
<evidence type="ECO:0000313" key="1">
    <source>
        <dbReference type="EMBL" id="POG62612.1"/>
    </source>
</evidence>
<gene>
    <name evidence="1" type="ORF">GLOIN_2v1785088</name>
</gene>
<organism evidence="1 2">
    <name type="scientific">Rhizophagus irregularis (strain DAOM 181602 / DAOM 197198 / MUCL 43194)</name>
    <name type="common">Arbuscular mycorrhizal fungus</name>
    <name type="synonym">Glomus intraradices</name>
    <dbReference type="NCBI Taxonomy" id="747089"/>
    <lineage>
        <taxon>Eukaryota</taxon>
        <taxon>Fungi</taxon>
        <taxon>Fungi incertae sedis</taxon>
        <taxon>Mucoromycota</taxon>
        <taxon>Glomeromycotina</taxon>
        <taxon>Glomeromycetes</taxon>
        <taxon>Glomerales</taxon>
        <taxon>Glomeraceae</taxon>
        <taxon>Rhizophagus</taxon>
    </lineage>
</organism>
<dbReference type="Proteomes" id="UP000018888">
    <property type="component" value="Unassembled WGS sequence"/>
</dbReference>
<name>A0A2P4PB44_RHIID</name>
<sequence>MPLQYPSYLLKLQDSALVTIDEHSYIKARNRYYWIAGLGESDSMIFKCVFYTVDVYGTQIVYFSHWIISSSNRCLQLFHMSSCIDSTCNNINLFLSPFLLCSFFKILLGYSYVRIPELFLMDSSFPSLSKRIFSWSNGPISPQASELGFILRVLRMLPQRSSITFYSSRPMITYFPLSDAPL</sequence>
<dbReference type="AlphaFoldDB" id="A0A2P4PB44"/>
<keyword evidence="2" id="KW-1185">Reference proteome</keyword>
<evidence type="ECO:0000313" key="2">
    <source>
        <dbReference type="Proteomes" id="UP000018888"/>
    </source>
</evidence>
<comment type="caution">
    <text evidence="1">The sequence shown here is derived from an EMBL/GenBank/DDBJ whole genome shotgun (WGS) entry which is preliminary data.</text>
</comment>
<reference evidence="1 2" key="2">
    <citation type="journal article" date="2018" name="New Phytol.">
        <title>High intraspecific genome diversity in the model arbuscular mycorrhizal symbiont Rhizophagus irregularis.</title>
        <authorList>
            <person name="Chen E.C.H."/>
            <person name="Morin E."/>
            <person name="Beaudet D."/>
            <person name="Noel J."/>
            <person name="Yildirir G."/>
            <person name="Ndikumana S."/>
            <person name="Charron P."/>
            <person name="St-Onge C."/>
            <person name="Giorgi J."/>
            <person name="Kruger M."/>
            <person name="Marton T."/>
            <person name="Ropars J."/>
            <person name="Grigoriev I.V."/>
            <person name="Hainaut M."/>
            <person name="Henrissat B."/>
            <person name="Roux C."/>
            <person name="Martin F."/>
            <person name="Corradi N."/>
        </authorList>
    </citation>
    <scope>NUCLEOTIDE SEQUENCE [LARGE SCALE GENOMIC DNA]</scope>
    <source>
        <strain evidence="1 2">DAOM 197198</strain>
    </source>
</reference>
<protein>
    <submittedName>
        <fullName evidence="1">Uncharacterized protein</fullName>
    </submittedName>
</protein>